<accession>A0A9J6QU14</accession>
<dbReference type="InterPro" id="IPR014729">
    <property type="entry name" value="Rossmann-like_a/b/a_fold"/>
</dbReference>
<dbReference type="Gene3D" id="3.40.50.620">
    <property type="entry name" value="HUPs"/>
    <property type="match status" value="1"/>
</dbReference>
<proteinExistence type="predicted"/>
<comment type="caution">
    <text evidence="3">The sequence shown here is derived from an EMBL/GenBank/DDBJ whole genome shotgun (WGS) entry which is preliminary data.</text>
</comment>
<dbReference type="InterPro" id="IPR012255">
    <property type="entry name" value="ETF_b"/>
</dbReference>
<dbReference type="CDD" id="cd01714">
    <property type="entry name" value="ETF_beta"/>
    <property type="match status" value="1"/>
</dbReference>
<dbReference type="PANTHER" id="PTHR21294:SF17">
    <property type="entry name" value="PROTEIN FIXA"/>
    <property type="match status" value="1"/>
</dbReference>
<dbReference type="SUPFAM" id="SSF52402">
    <property type="entry name" value="Adenine nucleotide alpha hydrolases-like"/>
    <property type="match status" value="1"/>
</dbReference>
<evidence type="ECO:0000313" key="4">
    <source>
        <dbReference type="Proteomes" id="UP001065549"/>
    </source>
</evidence>
<dbReference type="SMART" id="SM00893">
    <property type="entry name" value="ETF"/>
    <property type="match status" value="1"/>
</dbReference>
<evidence type="ECO:0000256" key="1">
    <source>
        <dbReference type="ARBA" id="ARBA00042002"/>
    </source>
</evidence>
<dbReference type="GO" id="GO:0009055">
    <property type="term" value="F:electron transfer activity"/>
    <property type="evidence" value="ECO:0007669"/>
    <property type="project" value="InterPro"/>
</dbReference>
<keyword evidence="4" id="KW-1185">Reference proteome</keyword>
<dbReference type="PANTHER" id="PTHR21294">
    <property type="entry name" value="ELECTRON TRANSFER FLAVOPROTEIN BETA-SUBUNIT"/>
    <property type="match status" value="1"/>
</dbReference>
<evidence type="ECO:0000313" key="3">
    <source>
        <dbReference type="EMBL" id="MCU7379076.1"/>
    </source>
</evidence>
<organism evidence="3 4">
    <name type="scientific">Hominibacterium faecale</name>
    <dbReference type="NCBI Taxonomy" id="2839743"/>
    <lineage>
        <taxon>Bacteria</taxon>
        <taxon>Bacillati</taxon>
        <taxon>Bacillota</taxon>
        <taxon>Clostridia</taxon>
        <taxon>Peptostreptococcales</taxon>
        <taxon>Anaerovoracaceae</taxon>
        <taxon>Hominibacterium</taxon>
    </lineage>
</organism>
<feature type="domain" description="Electron transfer flavoprotein alpha/beta-subunit N-terminal" evidence="2">
    <location>
        <begin position="25"/>
        <end position="227"/>
    </location>
</feature>
<name>A0A9J6QU14_9FIRM</name>
<dbReference type="InterPro" id="IPR014730">
    <property type="entry name" value="ETF_a/b_N"/>
</dbReference>
<dbReference type="EMBL" id="JAOSHN010000004">
    <property type="protein sequence ID" value="MCU7379076.1"/>
    <property type="molecule type" value="Genomic_DNA"/>
</dbReference>
<dbReference type="PIRSF" id="PIRSF000090">
    <property type="entry name" value="Beta-ETF"/>
    <property type="match status" value="1"/>
</dbReference>
<dbReference type="Pfam" id="PF01012">
    <property type="entry name" value="ETF"/>
    <property type="match status" value="1"/>
</dbReference>
<protein>
    <recommendedName>
        <fullName evidence="1">Electron transfer flavoprotein small subunit</fullName>
    </recommendedName>
</protein>
<dbReference type="RefSeq" id="WP_148397740.1">
    <property type="nucleotide sequence ID" value="NZ_JAJAGH010000001.1"/>
</dbReference>
<evidence type="ECO:0000259" key="2">
    <source>
        <dbReference type="SMART" id="SM00893"/>
    </source>
</evidence>
<dbReference type="InterPro" id="IPR033948">
    <property type="entry name" value="ETF_beta_N"/>
</dbReference>
<gene>
    <name evidence="3" type="ORF">OBO34_12030</name>
</gene>
<sequence>MNILVCIKPVPDPEKYGQLKLDEKTKRLVREGIPTVINPSDKHALEEAITLRDSLGGKVAVLTMAPQFSKDKLMEALAMGADCAYLVSDKAFGGADTYATSYVLAQAIKKISLEMDPEKDFAFDLVLAGNESADGATAHVPAQTAEWLNLPHLCKVSKLELQDETAKNLRAWKKIDQGEAVFQIDGPCVIAVSSEINRPRLINAMGIIKAKKKPLTIWNNDDLCLDEKKIGLTGSPTQPGELITPDLRRAAVSLGSEADKAAEEIVKIMKKAGVLE</sequence>
<dbReference type="AlphaFoldDB" id="A0A9J6QU14"/>
<reference evidence="3" key="1">
    <citation type="submission" date="2022-09" db="EMBL/GenBank/DDBJ databases">
        <title>Culturomic study of gut microbiota in children with autism spectrum disorder.</title>
        <authorList>
            <person name="Efimov B.A."/>
            <person name="Chaplin A.V."/>
            <person name="Sokolova S.R."/>
            <person name="Pikina A.P."/>
            <person name="Korzhanova M."/>
            <person name="Belova V."/>
            <person name="Korostin D."/>
        </authorList>
    </citation>
    <scope>NUCLEOTIDE SEQUENCE</scope>
    <source>
        <strain evidence="3">ASD5510</strain>
    </source>
</reference>
<dbReference type="Proteomes" id="UP001065549">
    <property type="component" value="Unassembled WGS sequence"/>
</dbReference>